<dbReference type="PANTHER" id="PTHR11256">
    <property type="entry name" value="BCL-2 RELATED"/>
    <property type="match status" value="1"/>
</dbReference>
<gene>
    <name evidence="5" type="ORF">DPMN_063260</name>
</gene>
<keyword evidence="2" id="KW-0053">Apoptosis</keyword>
<protein>
    <recommendedName>
        <fullName evidence="4">Bcl-2 Bcl-2 homology region 1-3 domain-containing protein</fullName>
    </recommendedName>
</protein>
<feature type="domain" description="Bcl-2 Bcl-2 homology region 1-3" evidence="4">
    <location>
        <begin position="46"/>
        <end position="143"/>
    </location>
</feature>
<comment type="caution">
    <text evidence="5">The sequence shown here is derived from an EMBL/GenBank/DDBJ whole genome shotgun (WGS) entry which is preliminary data.</text>
</comment>
<evidence type="ECO:0000259" key="4">
    <source>
        <dbReference type="SMART" id="SM00337"/>
    </source>
</evidence>
<comment type="similarity">
    <text evidence="1">Belongs to the Bcl-2 family.</text>
</comment>
<dbReference type="GO" id="GO:0051400">
    <property type="term" value="F:BH domain binding"/>
    <property type="evidence" value="ECO:0007669"/>
    <property type="project" value="TreeGrafter"/>
</dbReference>
<evidence type="ECO:0000256" key="3">
    <source>
        <dbReference type="SAM" id="Phobius"/>
    </source>
</evidence>
<dbReference type="Gene3D" id="1.10.437.10">
    <property type="entry name" value="Blc2-like"/>
    <property type="match status" value="1"/>
</dbReference>
<dbReference type="GO" id="GO:0042981">
    <property type="term" value="P:regulation of apoptotic process"/>
    <property type="evidence" value="ECO:0007669"/>
    <property type="project" value="InterPro"/>
</dbReference>
<sequence>MSANDNGLNSATILAFYIEKKAEKVGVKSNNSPIRNFHTNKVTDTVIELCEDFEKRYENCFGEMCKTCASKDLTQEGYWCILSELLDKDLNWGRIIAIFAFAGALSVDRMRSNCHGDVENIQDWTCKFMRKYVEQWVEKNNGWNGLVEFHNKPVENQNGGWGSMIGAFGAAFGAACLRVLLPSRG</sequence>
<dbReference type="Pfam" id="PF00452">
    <property type="entry name" value="Bcl-2"/>
    <property type="match status" value="1"/>
</dbReference>
<dbReference type="SMART" id="SM00337">
    <property type="entry name" value="BCL"/>
    <property type="match status" value="1"/>
</dbReference>
<proteinExistence type="inferred from homology"/>
<dbReference type="GO" id="GO:0001836">
    <property type="term" value="P:release of cytochrome c from mitochondria"/>
    <property type="evidence" value="ECO:0007669"/>
    <property type="project" value="TreeGrafter"/>
</dbReference>
<accession>A0A9D4HK25</accession>
<dbReference type="EMBL" id="JAIWYP010000013">
    <property type="protein sequence ID" value="KAH3720363.1"/>
    <property type="molecule type" value="Genomic_DNA"/>
</dbReference>
<dbReference type="InterPro" id="IPR046371">
    <property type="entry name" value="Bcl-2_BH1-3"/>
</dbReference>
<reference evidence="5" key="2">
    <citation type="submission" date="2020-11" db="EMBL/GenBank/DDBJ databases">
        <authorList>
            <person name="McCartney M.A."/>
            <person name="Auch B."/>
            <person name="Kono T."/>
            <person name="Mallez S."/>
            <person name="Becker A."/>
            <person name="Gohl D.M."/>
            <person name="Silverstein K.A.T."/>
            <person name="Koren S."/>
            <person name="Bechman K.B."/>
            <person name="Herman A."/>
            <person name="Abrahante J.E."/>
            <person name="Garbe J."/>
        </authorList>
    </citation>
    <scope>NUCLEOTIDE SEQUENCE</scope>
    <source>
        <strain evidence="5">Duluth1</strain>
        <tissue evidence="5">Whole animal</tissue>
    </source>
</reference>
<dbReference type="CDD" id="cd06845">
    <property type="entry name" value="Bcl-2_like"/>
    <property type="match status" value="1"/>
</dbReference>
<dbReference type="GO" id="GO:0008630">
    <property type="term" value="P:intrinsic apoptotic signaling pathway in response to DNA damage"/>
    <property type="evidence" value="ECO:0007669"/>
    <property type="project" value="TreeGrafter"/>
</dbReference>
<organism evidence="5 6">
    <name type="scientific">Dreissena polymorpha</name>
    <name type="common">Zebra mussel</name>
    <name type="synonym">Mytilus polymorpha</name>
    <dbReference type="NCBI Taxonomy" id="45954"/>
    <lineage>
        <taxon>Eukaryota</taxon>
        <taxon>Metazoa</taxon>
        <taxon>Spiralia</taxon>
        <taxon>Lophotrochozoa</taxon>
        <taxon>Mollusca</taxon>
        <taxon>Bivalvia</taxon>
        <taxon>Autobranchia</taxon>
        <taxon>Heteroconchia</taxon>
        <taxon>Euheterodonta</taxon>
        <taxon>Imparidentia</taxon>
        <taxon>Neoheterodontei</taxon>
        <taxon>Myida</taxon>
        <taxon>Dreissenoidea</taxon>
        <taxon>Dreissenidae</taxon>
        <taxon>Dreissena</taxon>
    </lineage>
</organism>
<dbReference type="OrthoDB" id="6021377at2759"/>
<dbReference type="PROSITE" id="PS50062">
    <property type="entry name" value="BCL2_FAMILY"/>
    <property type="match status" value="1"/>
</dbReference>
<dbReference type="GO" id="GO:0097192">
    <property type="term" value="P:extrinsic apoptotic signaling pathway in absence of ligand"/>
    <property type="evidence" value="ECO:0007669"/>
    <property type="project" value="TreeGrafter"/>
</dbReference>
<keyword evidence="3" id="KW-0812">Transmembrane</keyword>
<evidence type="ECO:0000256" key="1">
    <source>
        <dbReference type="ARBA" id="ARBA00009458"/>
    </source>
</evidence>
<dbReference type="InterPro" id="IPR036834">
    <property type="entry name" value="Bcl-2-like_sf"/>
</dbReference>
<dbReference type="GO" id="GO:0005741">
    <property type="term" value="C:mitochondrial outer membrane"/>
    <property type="evidence" value="ECO:0007669"/>
    <property type="project" value="TreeGrafter"/>
</dbReference>
<dbReference type="Proteomes" id="UP000828390">
    <property type="component" value="Unassembled WGS sequence"/>
</dbReference>
<feature type="transmembrane region" description="Helical" evidence="3">
    <location>
        <begin position="161"/>
        <end position="181"/>
    </location>
</feature>
<evidence type="ECO:0000313" key="5">
    <source>
        <dbReference type="EMBL" id="KAH3720363.1"/>
    </source>
</evidence>
<keyword evidence="3" id="KW-1133">Transmembrane helix</keyword>
<name>A0A9D4HK25_DREPO</name>
<reference evidence="5" key="1">
    <citation type="journal article" date="2019" name="bioRxiv">
        <title>The Genome of the Zebra Mussel, Dreissena polymorpha: A Resource for Invasive Species Research.</title>
        <authorList>
            <person name="McCartney M.A."/>
            <person name="Auch B."/>
            <person name="Kono T."/>
            <person name="Mallez S."/>
            <person name="Zhang Y."/>
            <person name="Obille A."/>
            <person name="Becker A."/>
            <person name="Abrahante J.E."/>
            <person name="Garbe J."/>
            <person name="Badalamenti J.P."/>
            <person name="Herman A."/>
            <person name="Mangelson H."/>
            <person name="Liachko I."/>
            <person name="Sullivan S."/>
            <person name="Sone E.D."/>
            <person name="Koren S."/>
            <person name="Silverstein K.A.T."/>
            <person name="Beckman K.B."/>
            <person name="Gohl D.M."/>
        </authorList>
    </citation>
    <scope>NUCLEOTIDE SEQUENCE</scope>
    <source>
        <strain evidence="5">Duluth1</strain>
        <tissue evidence="5">Whole animal</tissue>
    </source>
</reference>
<dbReference type="InterPro" id="IPR002475">
    <property type="entry name" value="Bcl2-like"/>
</dbReference>
<dbReference type="SUPFAM" id="SSF56854">
    <property type="entry name" value="Bcl-2 inhibitors of programmed cell death"/>
    <property type="match status" value="1"/>
</dbReference>
<dbReference type="PRINTS" id="PR01862">
    <property type="entry name" value="BCL2FAMILY"/>
</dbReference>
<evidence type="ECO:0000313" key="6">
    <source>
        <dbReference type="Proteomes" id="UP000828390"/>
    </source>
</evidence>
<evidence type="ECO:0000256" key="2">
    <source>
        <dbReference type="ARBA" id="ARBA00022703"/>
    </source>
</evidence>
<dbReference type="AlphaFoldDB" id="A0A9D4HK25"/>
<keyword evidence="6" id="KW-1185">Reference proteome</keyword>
<keyword evidence="3" id="KW-0472">Membrane</keyword>
<dbReference type="InterPro" id="IPR026298">
    <property type="entry name" value="Bcl-2_fam"/>
</dbReference>